<reference evidence="1 2" key="1">
    <citation type="submission" date="2019-04" db="EMBL/GenBank/DDBJ databases">
        <title>A reverse ecology approach based on a biological definition of microbial populations.</title>
        <authorList>
            <person name="Arevalo P."/>
            <person name="Vaninsberghe D."/>
            <person name="Elsherbini J."/>
            <person name="Gore J."/>
            <person name="Polz M."/>
        </authorList>
    </citation>
    <scope>NUCLEOTIDE SEQUENCE [LARGE SCALE GENOMIC DNA]</scope>
    <source>
        <strain evidence="1 2">10N.222.48.A1</strain>
    </source>
</reference>
<name>A0A4U2FKE9_9VIBR</name>
<organism evidence="1 2">
    <name type="scientific">Vibrio lentus</name>
    <dbReference type="NCBI Taxonomy" id="136468"/>
    <lineage>
        <taxon>Bacteria</taxon>
        <taxon>Pseudomonadati</taxon>
        <taxon>Pseudomonadota</taxon>
        <taxon>Gammaproteobacteria</taxon>
        <taxon>Vibrionales</taxon>
        <taxon>Vibrionaceae</taxon>
        <taxon>Vibrio</taxon>
    </lineage>
</organism>
<proteinExistence type="predicted"/>
<accession>A0A4U2FKE9</accession>
<gene>
    <name evidence="1" type="ORF">FCV91_14405</name>
</gene>
<protein>
    <submittedName>
        <fullName evidence="1">Uncharacterized protein</fullName>
    </submittedName>
</protein>
<comment type="caution">
    <text evidence="1">The sequence shown here is derived from an EMBL/GenBank/DDBJ whole genome shotgun (WGS) entry which is preliminary data.</text>
</comment>
<evidence type="ECO:0000313" key="2">
    <source>
        <dbReference type="Proteomes" id="UP000305840"/>
    </source>
</evidence>
<evidence type="ECO:0000313" key="1">
    <source>
        <dbReference type="EMBL" id="TKG07282.1"/>
    </source>
</evidence>
<sequence length="127" mass="14084">MLTMERYMNKWMLLFSLFSVDSYSSSDFSTVDASAPDLNSQEENALGYKSPDFNPPEVSLQEQQNIVCASVVCNSTFNPEAVPVVGEVPKREPNPTLDTIASAIYIVGEIGVAENLSTPEYEKFFEN</sequence>
<dbReference type="EMBL" id="SYVO01000052">
    <property type="protein sequence ID" value="TKG07282.1"/>
    <property type="molecule type" value="Genomic_DNA"/>
</dbReference>
<dbReference type="Proteomes" id="UP000305840">
    <property type="component" value="Unassembled WGS sequence"/>
</dbReference>
<dbReference type="AlphaFoldDB" id="A0A4U2FKE9"/>